<dbReference type="RefSeq" id="WP_354635367.1">
    <property type="nucleotide sequence ID" value="NZ_CP159837.1"/>
</dbReference>
<organism evidence="1">
    <name type="scientific">Planktothricoides raciborskii GIHE-MW2</name>
    <dbReference type="NCBI Taxonomy" id="2792601"/>
    <lineage>
        <taxon>Bacteria</taxon>
        <taxon>Bacillati</taxon>
        <taxon>Cyanobacteriota</taxon>
        <taxon>Cyanophyceae</taxon>
        <taxon>Oscillatoriophycideae</taxon>
        <taxon>Oscillatoriales</taxon>
        <taxon>Oscillatoriaceae</taxon>
        <taxon>Planktothricoides</taxon>
    </lineage>
</organism>
<proteinExistence type="predicted"/>
<evidence type="ECO:0008006" key="2">
    <source>
        <dbReference type="Google" id="ProtNLM"/>
    </source>
</evidence>
<evidence type="ECO:0000313" key="1">
    <source>
        <dbReference type="EMBL" id="XCM37030.1"/>
    </source>
</evidence>
<gene>
    <name evidence="1" type="ORF">ABWT76_005836</name>
</gene>
<reference evidence="1" key="1">
    <citation type="submission" date="2024-07" db="EMBL/GenBank/DDBJ databases">
        <authorList>
            <person name="Kim Y.J."/>
            <person name="Jeong J.Y."/>
        </authorList>
    </citation>
    <scope>NUCLEOTIDE SEQUENCE</scope>
    <source>
        <strain evidence="1">GIHE-MW2</strain>
    </source>
</reference>
<dbReference type="AlphaFoldDB" id="A0AAU8JEY0"/>
<accession>A0AAU8JEY0</accession>
<sequence>MKFLLDTHVFLWYVLGDARLSDRNKKSYHKDTKDTKSCGLCDRILVTQAMNRSLFLVSGDTKFNPYSIQRIWS</sequence>
<dbReference type="SUPFAM" id="SSF88723">
    <property type="entry name" value="PIN domain-like"/>
    <property type="match status" value="1"/>
</dbReference>
<protein>
    <recommendedName>
        <fullName evidence="2">PIN domain-containing protein</fullName>
    </recommendedName>
</protein>
<dbReference type="EMBL" id="CP159837">
    <property type="protein sequence ID" value="XCM37030.1"/>
    <property type="molecule type" value="Genomic_DNA"/>
</dbReference>
<name>A0AAU8JEY0_9CYAN</name>
<dbReference type="InterPro" id="IPR029060">
    <property type="entry name" value="PIN-like_dom_sf"/>
</dbReference>